<dbReference type="EMBL" id="CVQH01019668">
    <property type="protein sequence ID" value="CRK25844.1"/>
    <property type="molecule type" value="Genomic_DNA"/>
</dbReference>
<dbReference type="EMBL" id="CVQI01006224">
    <property type="protein sequence ID" value="CRK15693.1"/>
    <property type="molecule type" value="Genomic_DNA"/>
</dbReference>
<dbReference type="STRING" id="100787.A0A0G4L0X1"/>
<proteinExistence type="predicted"/>
<dbReference type="Proteomes" id="UP000045706">
    <property type="component" value="Unassembled WGS sequence"/>
</dbReference>
<evidence type="ECO:0000313" key="2">
    <source>
        <dbReference type="EMBL" id="CRK15693.1"/>
    </source>
</evidence>
<evidence type="ECO:0000313" key="4">
    <source>
        <dbReference type="Proteomes" id="UP000044602"/>
    </source>
</evidence>
<evidence type="ECO:0000259" key="1">
    <source>
        <dbReference type="Pfam" id="PF06985"/>
    </source>
</evidence>
<evidence type="ECO:0000313" key="3">
    <source>
        <dbReference type="EMBL" id="CRK25844.1"/>
    </source>
</evidence>
<name>A0A0G4L0X1_VERLO</name>
<dbReference type="Proteomes" id="UP000044602">
    <property type="component" value="Unassembled WGS sequence"/>
</dbReference>
<dbReference type="PANTHER" id="PTHR10622">
    <property type="entry name" value="HET DOMAIN-CONTAINING PROTEIN"/>
    <property type="match status" value="1"/>
</dbReference>
<evidence type="ECO:0000313" key="5">
    <source>
        <dbReference type="Proteomes" id="UP000045706"/>
    </source>
</evidence>
<keyword evidence="4" id="KW-1185">Reference proteome</keyword>
<dbReference type="Pfam" id="PF06985">
    <property type="entry name" value="HET"/>
    <property type="match status" value="1"/>
</dbReference>
<protein>
    <recommendedName>
        <fullName evidence="1">Heterokaryon incompatibility domain-containing protein</fullName>
    </recommendedName>
</protein>
<feature type="domain" description="Heterokaryon incompatibility" evidence="1">
    <location>
        <begin position="43"/>
        <end position="137"/>
    </location>
</feature>
<dbReference type="InterPro" id="IPR010730">
    <property type="entry name" value="HET"/>
</dbReference>
<gene>
    <name evidence="3" type="ORF">BN1708_014340</name>
    <name evidence="2" type="ORF">BN1723_010744</name>
</gene>
<dbReference type="AlphaFoldDB" id="A0A0G4L0X1"/>
<organism evidence="2 5">
    <name type="scientific">Verticillium longisporum</name>
    <name type="common">Verticillium dahliae var. longisporum</name>
    <dbReference type="NCBI Taxonomy" id="100787"/>
    <lineage>
        <taxon>Eukaryota</taxon>
        <taxon>Fungi</taxon>
        <taxon>Dikarya</taxon>
        <taxon>Ascomycota</taxon>
        <taxon>Pezizomycotina</taxon>
        <taxon>Sordariomycetes</taxon>
        <taxon>Hypocreomycetidae</taxon>
        <taxon>Glomerellales</taxon>
        <taxon>Plectosphaerellaceae</taxon>
        <taxon>Verticillium</taxon>
    </lineage>
</organism>
<dbReference type="PANTHER" id="PTHR10622:SF10">
    <property type="entry name" value="HET DOMAIN-CONTAINING PROTEIN"/>
    <property type="match status" value="1"/>
</dbReference>
<accession>A0A0G4L0X1</accession>
<sequence length="147" mass="16531">MMLVAEPTDLSGGETQLSFYTMRLINTTTLELETIIDDTNPLYAILSHTWGSDEFLFEHLQAGITQRQKDTPSRGLSKILETCQRAKNDGLKYAWVDTCCIDKSSSVELSEAINSMFKWYEDSAACYICLEDVSNRGRQSSVVDIAQ</sequence>
<reference evidence="4 5" key="1">
    <citation type="submission" date="2015-05" db="EMBL/GenBank/DDBJ databases">
        <authorList>
            <person name="Fogelqvist Johan"/>
        </authorList>
    </citation>
    <scope>NUCLEOTIDE SEQUENCE [LARGE SCALE GENOMIC DNA]</scope>
    <source>
        <strain evidence="3">VL1</strain>
        <strain evidence="2">VL2</strain>
    </source>
</reference>